<dbReference type="InterPro" id="IPR012334">
    <property type="entry name" value="Pectin_lyas_fold"/>
</dbReference>
<evidence type="ECO:0000313" key="2">
    <source>
        <dbReference type="Proteomes" id="UP001501706"/>
    </source>
</evidence>
<dbReference type="EMBL" id="BAAAEN010000041">
    <property type="protein sequence ID" value="GAA0532484.1"/>
    <property type="molecule type" value="Genomic_DNA"/>
</dbReference>
<dbReference type="Gene3D" id="2.160.20.10">
    <property type="entry name" value="Single-stranded right-handed beta-helix, Pectin lyase-like"/>
    <property type="match status" value="1"/>
</dbReference>
<proteinExistence type="predicted"/>
<evidence type="ECO:0000313" key="1">
    <source>
        <dbReference type="EMBL" id="GAA0532484.1"/>
    </source>
</evidence>
<evidence type="ECO:0008006" key="3">
    <source>
        <dbReference type="Google" id="ProtNLM"/>
    </source>
</evidence>
<organism evidence="1 2">
    <name type="scientific">Pigmentiphaga daeguensis</name>
    <dbReference type="NCBI Taxonomy" id="414049"/>
    <lineage>
        <taxon>Bacteria</taxon>
        <taxon>Pseudomonadati</taxon>
        <taxon>Pseudomonadota</taxon>
        <taxon>Betaproteobacteria</taxon>
        <taxon>Burkholderiales</taxon>
        <taxon>Alcaligenaceae</taxon>
        <taxon>Pigmentiphaga</taxon>
    </lineage>
</organism>
<comment type="caution">
    <text evidence="1">The sequence shown here is derived from an EMBL/GenBank/DDBJ whole genome shotgun (WGS) entry which is preliminary data.</text>
</comment>
<dbReference type="Proteomes" id="UP001501706">
    <property type="component" value="Unassembled WGS sequence"/>
</dbReference>
<accession>A0ABN1D2F1</accession>
<keyword evidence="2" id="KW-1185">Reference proteome</keyword>
<reference evidence="1 2" key="1">
    <citation type="journal article" date="2019" name="Int. J. Syst. Evol. Microbiol.">
        <title>The Global Catalogue of Microorganisms (GCM) 10K type strain sequencing project: providing services to taxonomists for standard genome sequencing and annotation.</title>
        <authorList>
            <consortium name="The Broad Institute Genomics Platform"/>
            <consortium name="The Broad Institute Genome Sequencing Center for Infectious Disease"/>
            <person name="Wu L."/>
            <person name="Ma J."/>
        </authorList>
    </citation>
    <scope>NUCLEOTIDE SEQUENCE [LARGE SCALE GENOMIC DNA]</scope>
    <source>
        <strain evidence="1 2">JCM 14330</strain>
    </source>
</reference>
<name>A0ABN1D2F1_9BURK</name>
<sequence>MLNAAGQATIWGTGAYRQVVYDQYGNLVWDRYITDTAFSAMQAVGEVSETVAELQDGIGATDGFFLQAGAGAVKRTQIDKQRERVTPEDYGAVGDGIHDDSAAWKILQDRINGWGGGGIELIGTYLVQAPANGAVAFFEELSRLQIWGKGKLITPPIPAVWKTGTSASVAGTLVTIFDSSHSLTVGSEIIVRGLSNPAADGYFVVSAVTPGVSFSYQSATSMIGITGTPQYTLADYGRAVIRYRNCNNVDIDVIIEGEERPVDQMYRLGYRGVYCSSGTNIENRVRVSGKGLSYAISSGGSLQRSSLAASGKNIGYGIAAFGVDGGLLTANVDTVHRGVYCANSSNIDIDATVANFDVSGIIVTRTEAGLSRNIRAMLKAAPQPDRPTGHRGTQGIGVYVNFSAALEGGYENLEIDTSLYSDNLTGIGRYPFEIDGTLVTGRINNLTIRSNFQRVFQTDRSLHTREFFFRAGPACRLGNISIDANCVDPAAVDSSIPNGVYIAVGPIDGEFAIARNGGTSGYFIAADDPSRIKWVAPYKPQPGGGVAFPSDANKMVVWPASRVSTGDFTVWVRAFDIRTKSGARTLAIAGRSNLGRSTAAMWCYFDASNNAIVEVLGADIDADYSGRIFYDVAKFWRGGYADVFVLRRGGIFELWIDGIKLNGTPISNGAAPGEGSAIDSDYCLFNAAGGQAFASSMGATAFFTKALSAGEMDTVSRGGTLADRSLVDHQCNYMASSAGVVYSQFSTRMGTLGSTVTPLAFGSSFAASAAIDPPSIAAGAVATVTASVPGAVVGRAVTASPRNALPAGIVQTSPGRVSAADTVSIDLLNVTAGAIDPPSNTWDITVER</sequence>
<dbReference type="RefSeq" id="WP_343928729.1">
    <property type="nucleotide sequence ID" value="NZ_BAAAEN010000041.1"/>
</dbReference>
<gene>
    <name evidence="1" type="ORF">GCM10009097_57220</name>
</gene>
<protein>
    <recommendedName>
        <fullName evidence="3">Pectate lyase superfamily protein</fullName>
    </recommendedName>
</protein>